<dbReference type="Proteomes" id="UP000252224">
    <property type="component" value="Segment"/>
</dbReference>
<dbReference type="EMBL" id="MH382836">
    <property type="protein sequence ID" value="AXC36479.1"/>
    <property type="molecule type" value="Genomic_DNA"/>
</dbReference>
<reference evidence="1 2" key="1">
    <citation type="submission" date="2018-05" db="EMBL/GenBank/DDBJ databases">
        <title>Genomic characterization of a novel Pseudomonas phage phCDa.</title>
        <authorList>
            <person name="Chen C."/>
            <person name="Lu D."/>
            <person name="Wang J."/>
            <person name="Fu R."/>
        </authorList>
    </citation>
    <scope>NUCLEOTIDE SEQUENCE [LARGE SCALE GENOMIC DNA]</scope>
</reference>
<dbReference type="SUPFAM" id="SSF47413">
    <property type="entry name" value="lambda repressor-like DNA-binding domains"/>
    <property type="match status" value="1"/>
</dbReference>
<dbReference type="Gene3D" id="1.10.260.40">
    <property type="entry name" value="lambda repressor-like DNA-binding domains"/>
    <property type="match status" value="1"/>
</dbReference>
<proteinExistence type="predicted"/>
<organism evidence="1 2">
    <name type="scientific">Pseudomonas phage phCDa</name>
    <dbReference type="NCBI Taxonomy" id="2268587"/>
    <lineage>
        <taxon>Viruses</taxon>
        <taxon>Duplodnaviria</taxon>
        <taxon>Heunggongvirae</taxon>
        <taxon>Uroviricota</taxon>
        <taxon>Caudoviricetes</taxon>
        <taxon>Schitoviridae</taxon>
        <taxon>Shizishanvirus</taxon>
        <taxon>Shizishanvirus phCDa</taxon>
    </lineage>
</organism>
<keyword evidence="2" id="KW-1185">Reference proteome</keyword>
<gene>
    <name evidence="1" type="ORF">phCDa_35</name>
</gene>
<protein>
    <submittedName>
        <fullName evidence="1">Uncharacterized protein</fullName>
    </submittedName>
</protein>
<evidence type="ECO:0000313" key="2">
    <source>
        <dbReference type="Proteomes" id="UP000252224"/>
    </source>
</evidence>
<name>A0A2Z5H958_9CAUD</name>
<evidence type="ECO:0000313" key="1">
    <source>
        <dbReference type="EMBL" id="AXC36479.1"/>
    </source>
</evidence>
<dbReference type="InterPro" id="IPR010982">
    <property type="entry name" value="Lambda_DNA-bd_dom_sf"/>
</dbReference>
<sequence length="86" mass="9417">MSTAKKPESFASNCLDSLKGTIARQIRHQITTHRMKYPVAEQIFGLSGASLSRIMNHKENLISFETLHNAAVTAGMSVSMVLTVPD</sequence>
<dbReference type="GO" id="GO:0003677">
    <property type="term" value="F:DNA binding"/>
    <property type="evidence" value="ECO:0007669"/>
    <property type="project" value="InterPro"/>
</dbReference>
<accession>A0A2Z5H958</accession>